<dbReference type="SUPFAM" id="SSF50965">
    <property type="entry name" value="Galactose oxidase, central domain"/>
    <property type="match status" value="1"/>
</dbReference>
<sequence length="440" mass="47085">MKHQAHYFIRSFTIFIILLAAVTQVHAAPVWKVVDKFTKNAGTLFAEDVAISRDGNTAIAGAGFDFFSKTTAEIHVYVRAGKIWVQQAKLTAHDDKTGSRGASFWDDNTIAISADGNTVIAPIAVDSNGKVPKAVAIYVFVRNGTQWTEQQKLTLPVITDFDQTFRSISIAVSDDGNTAVIGNSSGINWGASKNSAAYIFVRSNKHWALKTRLNRPNSNNSKISVSNFAQSVAISGDGNRVLIGSPATQVYLTSAYVYQQIKGVWKMAAVLQPLDKGTPDPDLHVFGRSAALSKSGDTALIGDKGSAYVFQFKPQQAVWVQEAKLGSNILERGRFGFSLDLDDSGNNAVIGSGPNVPIGSAFLYTRHYNPASKQNTWSAQMVINGATTPDGKSNDLGAAVAISGNAKTILVGEFADSSLSCPNDKGEKGVCGVVYVLQKP</sequence>
<dbReference type="SUPFAM" id="SSF75011">
    <property type="entry name" value="3-carboxy-cis,cis-mucoante lactonizing enzyme"/>
    <property type="match status" value="1"/>
</dbReference>
<dbReference type="PANTHER" id="PTHR36220">
    <property type="entry name" value="UNNAMED PRODUCT"/>
    <property type="match status" value="1"/>
</dbReference>
<keyword evidence="1" id="KW-0732">Signal</keyword>
<organism evidence="2 3">
    <name type="scientific">Crenothrix polyspora</name>
    <dbReference type="NCBI Taxonomy" id="360316"/>
    <lineage>
        <taxon>Bacteria</taxon>
        <taxon>Pseudomonadati</taxon>
        <taxon>Pseudomonadota</taxon>
        <taxon>Gammaproteobacteria</taxon>
        <taxon>Methylococcales</taxon>
        <taxon>Crenotrichaceae</taxon>
        <taxon>Crenothrix</taxon>
    </lineage>
</organism>
<gene>
    <name evidence="2" type="ORF">CRENPOLYSF1_250012</name>
</gene>
<evidence type="ECO:0000313" key="3">
    <source>
        <dbReference type="Proteomes" id="UP000195667"/>
    </source>
</evidence>
<reference evidence="3" key="1">
    <citation type="submission" date="2017-02" db="EMBL/GenBank/DDBJ databases">
        <authorList>
            <person name="Daims H."/>
        </authorList>
    </citation>
    <scope>NUCLEOTIDE SEQUENCE [LARGE SCALE GENOMIC DNA]</scope>
</reference>
<evidence type="ECO:0000313" key="2">
    <source>
        <dbReference type="EMBL" id="SJM92195.1"/>
    </source>
</evidence>
<feature type="chain" id="PRO_5012164481" evidence="1">
    <location>
        <begin position="28"/>
        <end position="440"/>
    </location>
</feature>
<accession>A0A1R4H7E2</accession>
<dbReference type="OrthoDB" id="9782766at2"/>
<dbReference type="AlphaFoldDB" id="A0A1R4H7E2"/>
<keyword evidence="3" id="KW-1185">Reference proteome</keyword>
<dbReference type="Gene3D" id="2.130.10.130">
    <property type="entry name" value="Integrin alpha, N-terminal"/>
    <property type="match status" value="1"/>
</dbReference>
<evidence type="ECO:0000256" key="1">
    <source>
        <dbReference type="SAM" id="SignalP"/>
    </source>
</evidence>
<feature type="signal peptide" evidence="1">
    <location>
        <begin position="1"/>
        <end position="27"/>
    </location>
</feature>
<dbReference type="PANTHER" id="PTHR36220:SF1">
    <property type="entry name" value="GAMMA TUBULIN COMPLEX COMPONENT C-TERMINAL DOMAIN-CONTAINING PROTEIN"/>
    <property type="match status" value="1"/>
</dbReference>
<dbReference type="EMBL" id="FUKI01000099">
    <property type="protein sequence ID" value="SJM92195.1"/>
    <property type="molecule type" value="Genomic_DNA"/>
</dbReference>
<dbReference type="InterPro" id="IPR011043">
    <property type="entry name" value="Gal_Oxase/kelch_b-propeller"/>
</dbReference>
<name>A0A1R4H7E2_9GAMM</name>
<dbReference type="InterPro" id="IPR028994">
    <property type="entry name" value="Integrin_alpha_N"/>
</dbReference>
<proteinExistence type="predicted"/>
<protein>
    <submittedName>
        <fullName evidence="2">Putative PKD domain-containing protein</fullName>
    </submittedName>
</protein>
<dbReference type="Proteomes" id="UP000195667">
    <property type="component" value="Unassembled WGS sequence"/>
</dbReference>
<dbReference type="RefSeq" id="WP_087143288.1">
    <property type="nucleotide sequence ID" value="NZ_FUKI01000099.1"/>
</dbReference>